<feature type="domain" description="Fe2OG dioxygenase" evidence="7">
    <location>
        <begin position="102"/>
        <end position="200"/>
    </location>
</feature>
<accession>A0A2V1JZZ7</accession>
<keyword evidence="5" id="KW-0560">Oxidoreductase</keyword>
<evidence type="ECO:0000313" key="9">
    <source>
        <dbReference type="Proteomes" id="UP000245212"/>
    </source>
</evidence>
<evidence type="ECO:0000259" key="7">
    <source>
        <dbReference type="PROSITE" id="PS51471"/>
    </source>
</evidence>
<evidence type="ECO:0000256" key="2">
    <source>
        <dbReference type="ARBA" id="ARBA00022723"/>
    </source>
</evidence>
<dbReference type="InterPro" id="IPR006620">
    <property type="entry name" value="Pro_4_hyd_alph"/>
</dbReference>
<dbReference type="RefSeq" id="WP_109062651.1">
    <property type="nucleotide sequence ID" value="NZ_QETA01000006.1"/>
</dbReference>
<dbReference type="AlphaFoldDB" id="A0A2V1JZZ7"/>
<gene>
    <name evidence="8" type="ORF">DD235_13625</name>
</gene>
<dbReference type="Gene3D" id="2.60.120.620">
    <property type="entry name" value="q2cbj1_9rhob like domain"/>
    <property type="match status" value="1"/>
</dbReference>
<organism evidence="8 9">
    <name type="scientific">Corticimicrobacter populi</name>
    <dbReference type="NCBI Taxonomy" id="2175229"/>
    <lineage>
        <taxon>Bacteria</taxon>
        <taxon>Pseudomonadati</taxon>
        <taxon>Pseudomonadota</taxon>
        <taxon>Betaproteobacteria</taxon>
        <taxon>Burkholderiales</taxon>
        <taxon>Alcaligenaceae</taxon>
        <taxon>Corticimicrobacter</taxon>
    </lineage>
</organism>
<dbReference type="GO" id="GO:0031543">
    <property type="term" value="F:peptidyl-proline dioxygenase activity"/>
    <property type="evidence" value="ECO:0007669"/>
    <property type="project" value="TreeGrafter"/>
</dbReference>
<evidence type="ECO:0000256" key="4">
    <source>
        <dbReference type="ARBA" id="ARBA00022964"/>
    </source>
</evidence>
<dbReference type="GO" id="GO:0008198">
    <property type="term" value="F:ferrous iron binding"/>
    <property type="evidence" value="ECO:0007669"/>
    <property type="project" value="TreeGrafter"/>
</dbReference>
<dbReference type="PANTHER" id="PTHR12907:SF26">
    <property type="entry name" value="HIF PROLYL HYDROXYLASE, ISOFORM C"/>
    <property type="match status" value="1"/>
</dbReference>
<proteinExistence type="predicted"/>
<dbReference type="Proteomes" id="UP000245212">
    <property type="component" value="Unassembled WGS sequence"/>
</dbReference>
<evidence type="ECO:0000256" key="5">
    <source>
        <dbReference type="ARBA" id="ARBA00023002"/>
    </source>
</evidence>
<name>A0A2V1JZZ7_9BURK</name>
<comment type="cofactor">
    <cofactor evidence="1">
        <name>L-ascorbate</name>
        <dbReference type="ChEBI" id="CHEBI:38290"/>
    </cofactor>
</comment>
<dbReference type="EMBL" id="QETA01000006">
    <property type="protein sequence ID" value="PWF21835.1"/>
    <property type="molecule type" value="Genomic_DNA"/>
</dbReference>
<dbReference type="PROSITE" id="PS51471">
    <property type="entry name" value="FE2OG_OXY"/>
    <property type="match status" value="1"/>
</dbReference>
<evidence type="ECO:0000256" key="1">
    <source>
        <dbReference type="ARBA" id="ARBA00001961"/>
    </source>
</evidence>
<dbReference type="SMART" id="SM00702">
    <property type="entry name" value="P4Hc"/>
    <property type="match status" value="1"/>
</dbReference>
<dbReference type="PANTHER" id="PTHR12907">
    <property type="entry name" value="EGL NINE HOMOLOG-RELATED"/>
    <property type="match status" value="1"/>
</dbReference>
<keyword evidence="2" id="KW-0479">Metal-binding</keyword>
<evidence type="ECO:0000256" key="3">
    <source>
        <dbReference type="ARBA" id="ARBA00022896"/>
    </source>
</evidence>
<dbReference type="InterPro" id="IPR044862">
    <property type="entry name" value="Pro_4_hyd_alph_FE2OG_OXY"/>
</dbReference>
<reference evidence="9" key="1">
    <citation type="submission" date="2018-05" db="EMBL/GenBank/DDBJ databases">
        <authorList>
            <person name="Li Y."/>
        </authorList>
    </citation>
    <scope>NUCLEOTIDE SEQUENCE [LARGE SCALE GENOMIC DNA]</scope>
    <source>
        <strain evidence="9">3d-2-2</strain>
    </source>
</reference>
<keyword evidence="9" id="KW-1185">Reference proteome</keyword>
<dbReference type="InterPro" id="IPR051559">
    <property type="entry name" value="HIF_prolyl_hydroxylases"/>
</dbReference>
<dbReference type="InterPro" id="IPR005123">
    <property type="entry name" value="Oxoglu/Fe-dep_dioxygenase_dom"/>
</dbReference>
<evidence type="ECO:0000313" key="8">
    <source>
        <dbReference type="EMBL" id="PWF21835.1"/>
    </source>
</evidence>
<sequence>MTQPLDTLLDLLETQGWAMSDDIIPPELTHRLRTEGMQRWQQGEFHAARIGRQQQEGRHPEIRGDTICWLDHDNRQPASSEFLAWTDELRTLLNRHFYLGLRHLEMHYARYDSGMGYARHMDQHRGMPYRMITILLYLNPDWQPGDGGELRLFEADDPEREFHRLEPLAGRLLLFRSDLIPHEVLPCTQPRWSLTGWFRTDDPALLPT</sequence>
<evidence type="ECO:0000256" key="6">
    <source>
        <dbReference type="ARBA" id="ARBA00023004"/>
    </source>
</evidence>
<comment type="caution">
    <text evidence="8">The sequence shown here is derived from an EMBL/GenBank/DDBJ whole genome shotgun (WGS) entry which is preliminary data.</text>
</comment>
<keyword evidence="6" id="KW-0408">Iron</keyword>
<protein>
    <submittedName>
        <fullName evidence="8">Proline hydroxylase</fullName>
    </submittedName>
</protein>
<dbReference type="GO" id="GO:0071456">
    <property type="term" value="P:cellular response to hypoxia"/>
    <property type="evidence" value="ECO:0007669"/>
    <property type="project" value="TreeGrafter"/>
</dbReference>
<keyword evidence="4" id="KW-0223">Dioxygenase</keyword>
<dbReference type="Pfam" id="PF13640">
    <property type="entry name" value="2OG-FeII_Oxy_3"/>
    <property type="match status" value="1"/>
</dbReference>
<dbReference type="GO" id="GO:0031418">
    <property type="term" value="F:L-ascorbic acid binding"/>
    <property type="evidence" value="ECO:0007669"/>
    <property type="project" value="UniProtKB-KW"/>
</dbReference>
<keyword evidence="3" id="KW-0847">Vitamin C</keyword>